<dbReference type="HOGENOM" id="CLU_053323_1_0_9"/>
<dbReference type="eggNOG" id="ENOG5032VJN">
    <property type="taxonomic scope" value="Bacteria"/>
</dbReference>
<keyword evidence="1" id="KW-0812">Transmembrane</keyword>
<feature type="transmembrane region" description="Helical" evidence="1">
    <location>
        <begin position="139"/>
        <end position="164"/>
    </location>
</feature>
<evidence type="ECO:0000313" key="3">
    <source>
        <dbReference type="Proteomes" id="UP000001299"/>
    </source>
</evidence>
<dbReference type="STRING" id="515622.bpr_I2087"/>
<gene>
    <name evidence="2" type="ordered locus">bpr_I2087</name>
</gene>
<sequence>MKPVKKNNFFTFIFSFLPGAAEMYLGFMKNGFSIMAIFFVTCALGIFTEFEFIMAIVALEWFYGFFHARNIAKLDDAGFAGFPDVYVWEEFDSARALHIPAEKVRTVFAVILMLVGLGMIWNYVTEIVFKLIPNEYWDFLYPIISDIPSVLIAIVLVAAGFILIAGKKKQLVMPENAADVVAKEVFTAIEAKAEPVQDEQKAKEA</sequence>
<reference evidence="2 3" key="1">
    <citation type="journal article" date="2010" name="PLoS ONE">
        <title>The glycobiome of the rumen bacterium Butyrivibrio proteoclasticus B316(T) highlights adaptation to a polysaccharide-rich environment.</title>
        <authorList>
            <person name="Kelly W.J."/>
            <person name="Leahy S.C."/>
            <person name="Altermann E."/>
            <person name="Yeoman C.J."/>
            <person name="Dunne J.C."/>
            <person name="Kong Z."/>
            <person name="Pacheco D.M."/>
            <person name="Li D."/>
            <person name="Noel S.J."/>
            <person name="Moon C.D."/>
            <person name="Cookson A.L."/>
            <person name="Attwood G.T."/>
        </authorList>
    </citation>
    <scope>NUCLEOTIDE SEQUENCE [LARGE SCALE GENOMIC DNA]</scope>
    <source>
        <strain evidence="3">ATCC 51982 / DSM 14932 / B316</strain>
    </source>
</reference>
<dbReference type="KEGG" id="bpb:bpr_I2087"/>
<feature type="transmembrane region" description="Helical" evidence="1">
    <location>
        <begin position="31"/>
        <end position="63"/>
    </location>
</feature>
<name>E0RVH1_BUTPB</name>
<dbReference type="AlphaFoldDB" id="E0RVH1"/>
<keyword evidence="1" id="KW-1133">Transmembrane helix</keyword>
<dbReference type="RefSeq" id="WP_013281474.1">
    <property type="nucleotide sequence ID" value="NC_014387.1"/>
</dbReference>
<organism evidence="2 3">
    <name type="scientific">Butyrivibrio proteoclasticus (strain ATCC 51982 / DSM 14932 / B316)</name>
    <name type="common">Clostridium proteoclasticum</name>
    <dbReference type="NCBI Taxonomy" id="515622"/>
    <lineage>
        <taxon>Bacteria</taxon>
        <taxon>Bacillati</taxon>
        <taxon>Bacillota</taxon>
        <taxon>Clostridia</taxon>
        <taxon>Lachnospirales</taxon>
        <taxon>Lachnospiraceae</taxon>
        <taxon>Butyrivibrio</taxon>
    </lineage>
</organism>
<evidence type="ECO:0000256" key="1">
    <source>
        <dbReference type="SAM" id="Phobius"/>
    </source>
</evidence>
<accession>E0RVH1</accession>
<proteinExistence type="predicted"/>
<keyword evidence="3" id="KW-1185">Reference proteome</keyword>
<protein>
    <submittedName>
        <fullName evidence="2">Uncharacterized protein</fullName>
    </submittedName>
</protein>
<dbReference type="Proteomes" id="UP000001299">
    <property type="component" value="Chromosome 1"/>
</dbReference>
<feature type="transmembrane region" description="Helical" evidence="1">
    <location>
        <begin position="104"/>
        <end position="124"/>
    </location>
</feature>
<dbReference type="EMBL" id="CP001810">
    <property type="protein sequence ID" value="ADL34820.1"/>
    <property type="molecule type" value="Genomic_DNA"/>
</dbReference>
<keyword evidence="1" id="KW-0472">Membrane</keyword>
<evidence type="ECO:0000313" key="2">
    <source>
        <dbReference type="EMBL" id="ADL34820.1"/>
    </source>
</evidence>